<name>A0ABT7VUJ5_9GAMM</name>
<dbReference type="SUPFAM" id="SSF88723">
    <property type="entry name" value="PIN domain-like"/>
    <property type="match status" value="1"/>
</dbReference>
<protein>
    <submittedName>
        <fullName evidence="2">Type II toxin-antitoxin system VapC family toxin</fullName>
    </submittedName>
</protein>
<evidence type="ECO:0000313" key="2">
    <source>
        <dbReference type="EMBL" id="MDM8563213.1"/>
    </source>
</evidence>
<feature type="domain" description="PIN" evidence="1">
    <location>
        <begin position="1"/>
        <end position="120"/>
    </location>
</feature>
<dbReference type="InterPro" id="IPR029060">
    <property type="entry name" value="PIN-like_dom_sf"/>
</dbReference>
<keyword evidence="3" id="KW-1185">Reference proteome</keyword>
<gene>
    <name evidence="2" type="ORF">QUF54_07655</name>
</gene>
<proteinExistence type="predicted"/>
<dbReference type="Proteomes" id="UP001171945">
    <property type="component" value="Unassembled WGS sequence"/>
</dbReference>
<dbReference type="PANTHER" id="PTHR36173">
    <property type="entry name" value="RIBONUCLEASE VAPC16-RELATED"/>
    <property type="match status" value="1"/>
</dbReference>
<accession>A0ABT7VUJ5</accession>
<dbReference type="Gene3D" id="3.40.50.1010">
    <property type="entry name" value="5'-nuclease"/>
    <property type="match status" value="1"/>
</dbReference>
<organism evidence="2 3">
    <name type="scientific">Candidatus Marithioploca araucensis</name>
    <dbReference type="NCBI Taxonomy" id="70273"/>
    <lineage>
        <taxon>Bacteria</taxon>
        <taxon>Pseudomonadati</taxon>
        <taxon>Pseudomonadota</taxon>
        <taxon>Gammaproteobacteria</taxon>
        <taxon>Thiotrichales</taxon>
        <taxon>Thiotrichaceae</taxon>
        <taxon>Candidatus Marithioploca</taxon>
    </lineage>
</organism>
<dbReference type="CDD" id="cd09872">
    <property type="entry name" value="PIN_Sll0205-like"/>
    <property type="match status" value="1"/>
</dbReference>
<dbReference type="InterPro" id="IPR052919">
    <property type="entry name" value="TA_system_RNase"/>
</dbReference>
<reference evidence="2" key="1">
    <citation type="submission" date="2023-06" db="EMBL/GenBank/DDBJ databases">
        <title>Uncultivated large filamentous bacteria from sulfidic sediments reveal new species and different genomic features in energy metabolism and defense.</title>
        <authorList>
            <person name="Fonseca A."/>
        </authorList>
    </citation>
    <scope>NUCLEOTIDE SEQUENCE</scope>
    <source>
        <strain evidence="2">HSG4</strain>
    </source>
</reference>
<dbReference type="EMBL" id="JAUCGM010000510">
    <property type="protein sequence ID" value="MDM8563213.1"/>
    <property type="molecule type" value="Genomic_DNA"/>
</dbReference>
<evidence type="ECO:0000313" key="3">
    <source>
        <dbReference type="Proteomes" id="UP001171945"/>
    </source>
</evidence>
<evidence type="ECO:0000259" key="1">
    <source>
        <dbReference type="Pfam" id="PF01850"/>
    </source>
</evidence>
<dbReference type="InterPro" id="IPR002716">
    <property type="entry name" value="PIN_dom"/>
</dbReference>
<dbReference type="PANTHER" id="PTHR36173:SF2">
    <property type="entry name" value="RIBONUCLEASE VAPC16"/>
    <property type="match status" value="1"/>
</dbReference>
<dbReference type="Pfam" id="PF01850">
    <property type="entry name" value="PIN"/>
    <property type="match status" value="1"/>
</dbReference>
<sequence length="126" mass="14453">MLDTHTFLWFITANPKLSNSARLLIEDIANKRLLSIASLWEITIKASQGKLKLSIPFTDLVTTQIQDNAISLLPIMSEHLKIMFTLPFYHKDPFDRLLIAQAIAESIPIITKDAIFQQYDNLQVIW</sequence>
<comment type="caution">
    <text evidence="2">The sequence shown here is derived from an EMBL/GenBank/DDBJ whole genome shotgun (WGS) entry which is preliminary data.</text>
</comment>
<dbReference type="InterPro" id="IPR041705">
    <property type="entry name" value="PIN_Sll0205"/>
</dbReference>